<comment type="similarity">
    <text evidence="3">Belongs to the etk/wzc family.</text>
</comment>
<dbReference type="GO" id="GO:0005886">
    <property type="term" value="C:plasma membrane"/>
    <property type="evidence" value="ECO:0007669"/>
    <property type="project" value="UniProtKB-SubCell"/>
</dbReference>
<evidence type="ECO:0000256" key="14">
    <source>
        <dbReference type="ARBA" id="ARBA00023137"/>
    </source>
</evidence>
<dbReference type="PANTHER" id="PTHR32309">
    <property type="entry name" value="TYROSINE-PROTEIN KINASE"/>
    <property type="match status" value="1"/>
</dbReference>
<dbReference type="Proteomes" id="UP000190852">
    <property type="component" value="Unassembled WGS sequence"/>
</dbReference>
<evidence type="ECO:0000256" key="1">
    <source>
        <dbReference type="ARBA" id="ARBA00004429"/>
    </source>
</evidence>
<name>A0A1T5AQ97_9BACT</name>
<evidence type="ECO:0000313" key="21">
    <source>
        <dbReference type="Proteomes" id="UP000190852"/>
    </source>
</evidence>
<dbReference type="EC" id="2.7.10.2" evidence="4"/>
<evidence type="ECO:0000259" key="18">
    <source>
        <dbReference type="Pfam" id="PF13614"/>
    </source>
</evidence>
<gene>
    <name evidence="20" type="ORF">SAMN05660349_00810</name>
</gene>
<comment type="similarity">
    <text evidence="2">Belongs to the CpsD/CapB family.</text>
</comment>
<accession>A0A1T5AQ97</accession>
<reference evidence="21" key="1">
    <citation type="submission" date="2017-02" db="EMBL/GenBank/DDBJ databases">
        <authorList>
            <person name="Varghese N."/>
            <person name="Submissions S."/>
        </authorList>
    </citation>
    <scope>NUCLEOTIDE SEQUENCE [LARGE SCALE GENOMIC DNA]</scope>
    <source>
        <strain evidence="21">DSM 24967</strain>
    </source>
</reference>
<dbReference type="PANTHER" id="PTHR32309:SF13">
    <property type="entry name" value="FERRIC ENTEROBACTIN TRANSPORT PROTEIN FEPE"/>
    <property type="match status" value="1"/>
</dbReference>
<evidence type="ECO:0000256" key="5">
    <source>
        <dbReference type="ARBA" id="ARBA00022475"/>
    </source>
</evidence>
<dbReference type="InterPro" id="IPR003856">
    <property type="entry name" value="LPS_length_determ_N"/>
</dbReference>
<organism evidence="20 21">
    <name type="scientific">Parabacteroides chartae</name>
    <dbReference type="NCBI Taxonomy" id="1037355"/>
    <lineage>
        <taxon>Bacteria</taxon>
        <taxon>Pseudomonadati</taxon>
        <taxon>Bacteroidota</taxon>
        <taxon>Bacteroidia</taxon>
        <taxon>Bacteroidales</taxon>
        <taxon>Tannerellaceae</taxon>
        <taxon>Parabacteroides</taxon>
    </lineage>
</organism>
<feature type="transmembrane region" description="Helical" evidence="16">
    <location>
        <begin position="28"/>
        <end position="47"/>
    </location>
</feature>
<feature type="domain" description="Polysaccharide chain length determinant N-terminal" evidence="17">
    <location>
        <begin position="14"/>
        <end position="106"/>
    </location>
</feature>
<keyword evidence="11" id="KW-0067">ATP-binding</keyword>
<evidence type="ECO:0000313" key="20">
    <source>
        <dbReference type="EMBL" id="SKB37172.1"/>
    </source>
</evidence>
<dbReference type="RefSeq" id="WP_079682506.1">
    <property type="nucleotide sequence ID" value="NZ_FUYQ01000004.1"/>
</dbReference>
<keyword evidence="6" id="KW-0997">Cell inner membrane</keyword>
<evidence type="ECO:0000256" key="16">
    <source>
        <dbReference type="SAM" id="Phobius"/>
    </source>
</evidence>
<dbReference type="Pfam" id="PF13807">
    <property type="entry name" value="GNVR"/>
    <property type="match status" value="1"/>
</dbReference>
<evidence type="ECO:0000256" key="8">
    <source>
        <dbReference type="ARBA" id="ARBA00022692"/>
    </source>
</evidence>
<dbReference type="GO" id="GO:0005524">
    <property type="term" value="F:ATP binding"/>
    <property type="evidence" value="ECO:0007669"/>
    <property type="project" value="UniProtKB-KW"/>
</dbReference>
<evidence type="ECO:0000256" key="7">
    <source>
        <dbReference type="ARBA" id="ARBA00022679"/>
    </source>
</evidence>
<dbReference type="Pfam" id="PF02706">
    <property type="entry name" value="Wzz"/>
    <property type="match status" value="1"/>
</dbReference>
<evidence type="ECO:0000256" key="10">
    <source>
        <dbReference type="ARBA" id="ARBA00022777"/>
    </source>
</evidence>
<keyword evidence="13 16" id="KW-0472">Membrane</keyword>
<protein>
    <recommendedName>
        <fullName evidence="4">non-specific protein-tyrosine kinase</fullName>
        <ecNumber evidence="4">2.7.10.2</ecNumber>
    </recommendedName>
</protein>
<evidence type="ECO:0000256" key="13">
    <source>
        <dbReference type="ARBA" id="ARBA00023136"/>
    </source>
</evidence>
<evidence type="ECO:0000256" key="9">
    <source>
        <dbReference type="ARBA" id="ARBA00022741"/>
    </source>
</evidence>
<evidence type="ECO:0000256" key="15">
    <source>
        <dbReference type="ARBA" id="ARBA00051245"/>
    </source>
</evidence>
<evidence type="ECO:0000256" key="4">
    <source>
        <dbReference type="ARBA" id="ARBA00011903"/>
    </source>
</evidence>
<feature type="domain" description="AAA" evidence="18">
    <location>
        <begin position="586"/>
        <end position="706"/>
    </location>
</feature>
<dbReference type="EMBL" id="FUYQ01000004">
    <property type="protein sequence ID" value="SKB37172.1"/>
    <property type="molecule type" value="Genomic_DNA"/>
</dbReference>
<proteinExistence type="inferred from homology"/>
<sequence>MQQDLNNVSVVQDEELDIRSIIFKYLSYWRWFIVSIVFFTIVGFVYLKRQNNIYENNVIVLLKDENTATEEMLLLQDLGMSAGKNNIENEIALFKSPDLITKAVTSLELYTTYRKVTRWSFNDNELYGNAPLYIRWEDMEPKKIPAPVTFTFTPQGKGFEVSGQYENMPFHGRIDTLPVYLKLPMGRFYVSRNNEIDPAYKQEPYTFEATISNPSALARRLSAELKVTPSAKQSSVLTLSIQSEIKKKGRDFLQQLVNFYNEDATNDKNMVAHNTAVFIEERIKEISVELGTVEKQVEDFRQQKQITDIQAEAQLYLGQTGQNEQKRVEIETQLNLTRFVEDFIARPANANKLIPNLGVTDAGLVSVINEYNQLLLMKERLESSSSESNPALIQMKQQVSGMRQSIQASLSNVRHASEIALRDLNRQNTVTNARIQDIPAVEREYKDILRQQEVKNNLFVFLLQKREETALTQAAVAPKAKIVSEPYSSDVPVAPKRAVILLAFFLVGCVLPVGAIFVRDLFHTSIESMDDLAPLKDIDVIGDIQAITTPMETALVVQANDDSPVTELFRTLRNNLLFMLNEPNKKVVMITSTVPGEGKTFVSINLARSLSLMDKKVLLIGGDIRNPKLSHDLGIPKVNIGFSTYLAGMAHGVDEVIEVLYPNFHIMQAGPVPPNPNELLSKQTLNDLFDGLREVYDYIIIDSAPVGVVSDSFMLNRVADVTLYVMRERVTQKDAVNFVNSIKRDNRLTGVTVVLNATTPQGKYGSYKYGYKYSYRYGYSQKYGYGKSKKA</sequence>
<keyword evidence="10" id="KW-0418">Kinase</keyword>
<feature type="transmembrane region" description="Helical" evidence="16">
    <location>
        <begin position="498"/>
        <end position="518"/>
    </location>
</feature>
<evidence type="ECO:0000256" key="2">
    <source>
        <dbReference type="ARBA" id="ARBA00007316"/>
    </source>
</evidence>
<dbReference type="InterPro" id="IPR027417">
    <property type="entry name" value="P-loop_NTPase"/>
</dbReference>
<feature type="domain" description="Tyrosine-protein kinase G-rich" evidence="19">
    <location>
        <begin position="448"/>
        <end position="520"/>
    </location>
</feature>
<evidence type="ECO:0000259" key="19">
    <source>
        <dbReference type="Pfam" id="PF13807"/>
    </source>
</evidence>
<keyword evidence="9" id="KW-0547">Nucleotide-binding</keyword>
<comment type="catalytic activity">
    <reaction evidence="15">
        <text>L-tyrosyl-[protein] + ATP = O-phospho-L-tyrosyl-[protein] + ADP + H(+)</text>
        <dbReference type="Rhea" id="RHEA:10596"/>
        <dbReference type="Rhea" id="RHEA-COMP:10136"/>
        <dbReference type="Rhea" id="RHEA-COMP:20101"/>
        <dbReference type="ChEBI" id="CHEBI:15378"/>
        <dbReference type="ChEBI" id="CHEBI:30616"/>
        <dbReference type="ChEBI" id="CHEBI:46858"/>
        <dbReference type="ChEBI" id="CHEBI:61978"/>
        <dbReference type="ChEBI" id="CHEBI:456216"/>
        <dbReference type="EC" id="2.7.10.2"/>
    </reaction>
</comment>
<dbReference type="AlphaFoldDB" id="A0A1T5AQ97"/>
<dbReference type="SUPFAM" id="SSF52540">
    <property type="entry name" value="P-loop containing nucleoside triphosphate hydrolases"/>
    <property type="match status" value="1"/>
</dbReference>
<evidence type="ECO:0000256" key="12">
    <source>
        <dbReference type="ARBA" id="ARBA00022989"/>
    </source>
</evidence>
<keyword evidence="8 16" id="KW-0812">Transmembrane</keyword>
<dbReference type="InterPro" id="IPR050445">
    <property type="entry name" value="Bact_polysacc_biosynth/exp"/>
</dbReference>
<keyword evidence="14" id="KW-0829">Tyrosine-protein kinase</keyword>
<evidence type="ECO:0000259" key="17">
    <source>
        <dbReference type="Pfam" id="PF02706"/>
    </source>
</evidence>
<dbReference type="CDD" id="cd05387">
    <property type="entry name" value="BY-kinase"/>
    <property type="match status" value="1"/>
</dbReference>
<dbReference type="InterPro" id="IPR025669">
    <property type="entry name" value="AAA_dom"/>
</dbReference>
<keyword evidence="12 16" id="KW-1133">Transmembrane helix</keyword>
<keyword evidence="5" id="KW-1003">Cell membrane</keyword>
<evidence type="ECO:0000256" key="11">
    <source>
        <dbReference type="ARBA" id="ARBA00022840"/>
    </source>
</evidence>
<dbReference type="NCBIfam" id="TIGR01007">
    <property type="entry name" value="eps_fam"/>
    <property type="match status" value="1"/>
</dbReference>
<evidence type="ECO:0000256" key="3">
    <source>
        <dbReference type="ARBA" id="ARBA00008883"/>
    </source>
</evidence>
<dbReference type="InterPro" id="IPR032807">
    <property type="entry name" value="GNVR"/>
</dbReference>
<evidence type="ECO:0000256" key="6">
    <source>
        <dbReference type="ARBA" id="ARBA00022519"/>
    </source>
</evidence>
<dbReference type="Pfam" id="PF13614">
    <property type="entry name" value="AAA_31"/>
    <property type="match status" value="1"/>
</dbReference>
<keyword evidence="7" id="KW-0808">Transferase</keyword>
<comment type="subcellular location">
    <subcellularLocation>
        <location evidence="1">Cell inner membrane</location>
        <topology evidence="1">Multi-pass membrane protein</topology>
    </subcellularLocation>
</comment>
<dbReference type="InterPro" id="IPR005702">
    <property type="entry name" value="Wzc-like_C"/>
</dbReference>
<dbReference type="GO" id="GO:0004715">
    <property type="term" value="F:non-membrane spanning protein tyrosine kinase activity"/>
    <property type="evidence" value="ECO:0007669"/>
    <property type="project" value="UniProtKB-EC"/>
</dbReference>
<keyword evidence="21" id="KW-1185">Reference proteome</keyword>
<dbReference type="Gene3D" id="3.40.50.300">
    <property type="entry name" value="P-loop containing nucleotide triphosphate hydrolases"/>
    <property type="match status" value="1"/>
</dbReference>